<evidence type="ECO:0000256" key="1">
    <source>
        <dbReference type="ARBA" id="ARBA00022737"/>
    </source>
</evidence>
<feature type="region of interest" description="Disordered" evidence="3">
    <location>
        <begin position="1"/>
        <end position="28"/>
    </location>
</feature>
<dbReference type="RefSeq" id="WP_175904078.1">
    <property type="nucleotide sequence ID" value="NZ_CADEUP010000002.1"/>
</dbReference>
<feature type="region of interest" description="Disordered" evidence="3">
    <location>
        <begin position="1500"/>
        <end position="1565"/>
    </location>
</feature>
<dbReference type="InterPro" id="IPR022385">
    <property type="entry name" value="Rhs_assc_core"/>
</dbReference>
<feature type="domain" description="Teneurin-like YD-shell" evidence="5">
    <location>
        <begin position="976"/>
        <end position="1265"/>
    </location>
</feature>
<name>A0AAE8NBA8_BURCE</name>
<dbReference type="Gene3D" id="2.180.10.10">
    <property type="entry name" value="RHS repeat-associated core"/>
    <property type="match status" value="2"/>
</dbReference>
<dbReference type="CDD" id="cd14740">
    <property type="entry name" value="PAAR_4"/>
    <property type="match status" value="1"/>
</dbReference>
<dbReference type="NCBIfam" id="TIGR01643">
    <property type="entry name" value="YD_repeat_2x"/>
    <property type="match status" value="2"/>
</dbReference>
<evidence type="ECO:0000259" key="5">
    <source>
        <dbReference type="Pfam" id="PF25023"/>
    </source>
</evidence>
<evidence type="ECO:0000259" key="4">
    <source>
        <dbReference type="Pfam" id="PF20148"/>
    </source>
</evidence>
<evidence type="ECO:0000313" key="7">
    <source>
        <dbReference type="Proteomes" id="UP000250416"/>
    </source>
</evidence>
<dbReference type="NCBIfam" id="TIGR03696">
    <property type="entry name" value="Rhs_assc_core"/>
    <property type="match status" value="1"/>
</dbReference>
<sequence>MSETASRLTRASVPTESHTAPSESRTDTACDSLLGTVKSTFDPFKQTFSSEGGAIHHVSEAVNALASVQSMPSQLLNTGIAQIPLLDKMPGMPAATIGVPHLGTPHAHAHPPSNGFPLPSVGLTIGSGCLSVLIGGIPAARVLDIGYAPTCGGLTPYFDIQTGSSNTFIGGMRAARMGIDMTRHCNPMGHIGKSGGKAASAAEKSEEVTGRANALGRAGKAWSVGNAALGPASGAATAADDASQGEIGAAAMMAAQTAADLAFMMLGNLMGKDPGIEPSMGTLLLGNPTVLIGGFPLPDSQMMWHGAKHGIGKKIEPKLPKRLQELKCEFRGEPINPVTGDVRNDFTDYKTDEIVPFKWGRHYSSGLNRYSDKLGYGFRHTWQHELRLLRTRAVYTDPRGSEYAFPRRADGVYEGYCDGYEIEQVQDRRFILRHAAEGEIEFERTGSMGQSLRCVACVQGGQRSVLKWNIEKGIDNVTQMDANGRTRRIASFEYDQLGRITKVALTDVGGQVSCIARYEYDAKGCLVKSHSPLDAVSVLEYDHANRITRLIGPDGYAFFYRYDSTGHCIASAGQDDMWRVEFEYRPGRTIVTEGDGGKWTILYNDAGTITHVVDPYGCATEYVLGPYGYITDEIDSGGRTLRWLYDARDGNFGRLDRFGNLWPAKDKLPKLPNPLAHEVPNSMRCLIWGSVSDSDTAETVMLPYRINVCAQRIGSARMQHVLDERQSRDAAGRLLRRIGKGDYVERFEYDASGNLLRQFDRDGAVTSFTRCSWNLLASEQNSLGETIRYRYTSRRELASITDANNNETSYGYDFKNRITTVVRHGRLREQYVYDDGDRMIEKYDGAGNWLLKLAIGENGLPSTRTLSSGGKHVYEYDHFGHHTKASTEVHEITRTFDGQGRRTSDKRDGLGVEHHYDGNRLRRTIYFNRFEVSYTSAANGETSIGTPVGGVHSLQRGRDGRVLMLLGNGTHACYTFDDLGRCTGRIMWRTDHSSMIHQVEYEYSGTGELQRVTDSARGDTQYQYDGAHRLIGEVQDGWQTRRYTYDAAGNLLSTPTCSWLRHTSGNRLSTTSRGQFRYNERNHLCEAIVGNGRRTLYHYDSMDLLVRIEWSDRNEVWTAKYDGLCRQTRAGTGDRQTEYYWDEDRLAAQLESNGNLRIFVYAHTESLVPFLFIDYPDIDASPESGRVYYVFCNQVGMPERIEDTSGAPAWLAKDIDPYGTIHVAEENSVDYDLRWPGHLLDRDSGLHYNRFRSYSPSLGRYLQSDPIGLAGGINLYAYPSNPVGTVDVLGLTALHDANEESAHHAPDETTAAGPMREQSKREQARLAKEAEYEAAISKLKQRLDALNAKRGKLLEKNDWLESGNDINLNRQIKLITDERDNVKESIDKFPRLRSRETEFRGDYSQETHLEMIKRYTVEGKKWAREGDISGLPVDPNKNPAGLVAQRDQLNWVDGNGTRIPYYKKEPDGSYALDANGNKITNLTYDHHVSAAQMYNKGATIERRSPFPDGPVTETKRYPPGCNTDRATRDAFHDDPDNLVAMGRSANSAKGSAYDYDVPTGDKYKP</sequence>
<keyword evidence="1" id="KW-0677">Repeat</keyword>
<evidence type="ECO:0000313" key="6">
    <source>
        <dbReference type="EMBL" id="SPV16492.1"/>
    </source>
</evidence>
<feature type="coiled-coil region" evidence="2">
    <location>
        <begin position="1329"/>
        <end position="1356"/>
    </location>
</feature>
<feature type="compositionally biased region" description="Basic and acidic residues" evidence="3">
    <location>
        <begin position="1525"/>
        <end position="1535"/>
    </location>
</feature>
<feature type="region of interest" description="Disordered" evidence="3">
    <location>
        <begin position="1299"/>
        <end position="1322"/>
    </location>
</feature>
<keyword evidence="2" id="KW-0175">Coiled coil</keyword>
<dbReference type="Pfam" id="PF25023">
    <property type="entry name" value="TEN_YD-shell"/>
    <property type="match status" value="2"/>
</dbReference>
<dbReference type="InterPro" id="IPR008727">
    <property type="entry name" value="PAAR_motif"/>
</dbReference>
<reference evidence="6 7" key="1">
    <citation type="submission" date="2018-06" db="EMBL/GenBank/DDBJ databases">
        <authorList>
            <consortium name="Pathogen Informatics"/>
            <person name="Doyle S."/>
        </authorList>
    </citation>
    <scope>NUCLEOTIDE SEQUENCE [LARGE SCALE GENOMIC DNA]</scope>
    <source>
        <strain evidence="6 7">NCTC10661</strain>
    </source>
</reference>
<dbReference type="Pfam" id="PF05488">
    <property type="entry name" value="PAAR_motif"/>
    <property type="match status" value="1"/>
</dbReference>
<comment type="caution">
    <text evidence="6">The sequence shown here is derived from an EMBL/GenBank/DDBJ whole genome shotgun (WGS) entry which is preliminary data.</text>
</comment>
<evidence type="ECO:0000256" key="3">
    <source>
        <dbReference type="SAM" id="MobiDB-lite"/>
    </source>
</evidence>
<feature type="domain" description="DUF6531" evidence="4">
    <location>
        <begin position="332"/>
        <end position="405"/>
    </location>
</feature>
<evidence type="ECO:0000256" key="2">
    <source>
        <dbReference type="SAM" id="Coils"/>
    </source>
</evidence>
<proteinExistence type="predicted"/>
<accession>A0AAE8NBA8</accession>
<dbReference type="PANTHER" id="PTHR32305">
    <property type="match status" value="1"/>
</dbReference>
<dbReference type="PANTHER" id="PTHR32305:SF15">
    <property type="entry name" value="PROTEIN RHSA-RELATED"/>
    <property type="match status" value="1"/>
</dbReference>
<organism evidence="6 7">
    <name type="scientific">Burkholderia cepacia</name>
    <name type="common">Pseudomonas cepacia</name>
    <dbReference type="NCBI Taxonomy" id="292"/>
    <lineage>
        <taxon>Bacteria</taxon>
        <taxon>Pseudomonadati</taxon>
        <taxon>Pseudomonadota</taxon>
        <taxon>Betaproteobacteria</taxon>
        <taxon>Burkholderiales</taxon>
        <taxon>Burkholderiaceae</taxon>
        <taxon>Burkholderia</taxon>
        <taxon>Burkholderia cepacia complex</taxon>
    </lineage>
</organism>
<gene>
    <name evidence="6" type="primary">wapA_5</name>
    <name evidence="6" type="ORF">NCTC10661_01430</name>
</gene>
<dbReference type="InterPro" id="IPR045351">
    <property type="entry name" value="DUF6531"/>
</dbReference>
<dbReference type="InterPro" id="IPR006530">
    <property type="entry name" value="YD"/>
</dbReference>
<feature type="domain" description="Teneurin-like YD-shell" evidence="5">
    <location>
        <begin position="470"/>
        <end position="579"/>
    </location>
</feature>
<dbReference type="InterPro" id="IPR056823">
    <property type="entry name" value="TEN-like_YD-shell"/>
</dbReference>
<dbReference type="Pfam" id="PF20148">
    <property type="entry name" value="DUF6531"/>
    <property type="match status" value="1"/>
</dbReference>
<dbReference type="EMBL" id="UARD01000005">
    <property type="protein sequence ID" value="SPV16492.1"/>
    <property type="molecule type" value="Genomic_DNA"/>
</dbReference>
<dbReference type="InterPro" id="IPR050708">
    <property type="entry name" value="T6SS_VgrG/RHS"/>
</dbReference>
<protein>
    <submittedName>
        <fullName evidence="6">Rhs family protein</fullName>
    </submittedName>
</protein>
<dbReference type="Proteomes" id="UP000250416">
    <property type="component" value="Unassembled WGS sequence"/>
</dbReference>